<dbReference type="PRINTS" id="PR00080">
    <property type="entry name" value="SDRFAMILY"/>
</dbReference>
<keyword evidence="4" id="KW-1185">Reference proteome</keyword>
<dbReference type="Proteomes" id="UP001589813">
    <property type="component" value="Unassembled WGS sequence"/>
</dbReference>
<dbReference type="PROSITE" id="PS00061">
    <property type="entry name" value="ADH_SHORT"/>
    <property type="match status" value="1"/>
</dbReference>
<gene>
    <name evidence="3" type="ORF">ACFFJP_01010</name>
</gene>
<proteinExistence type="inferred from homology"/>
<sequence length="255" mass="26303">MQLQQLFGLTGKKALVTGASRGLGQAIAMALAEAGAEVLCASSAPGGSDATVAAIRQQGGLAQAFSSDLADSNAVIQLAEKALDYAGHLDILVNCGGTISRTPAVDFAFSDWQQNLAVNLDATFLLSQRLGAAMIERRSGKIINIASMLSYSGGITVPAYTASKHAVVGLTRALANEWAGFGVNVNAIAPGYFKTDNTAALQANSDRNQQILSRLPAGRWGEPSDLAGAAIFLASSASDYVHGHVLAVDGGWLAR</sequence>
<evidence type="ECO:0000256" key="2">
    <source>
        <dbReference type="ARBA" id="ARBA00023002"/>
    </source>
</evidence>
<dbReference type="SUPFAM" id="SSF51735">
    <property type="entry name" value="NAD(P)-binding Rossmann-fold domains"/>
    <property type="match status" value="1"/>
</dbReference>
<dbReference type="PANTHER" id="PTHR42760:SF5">
    <property type="entry name" value="2-DEHYDRO-3-DEOXY-D-GLUCONATE 5-DEHYDROGENASE"/>
    <property type="match status" value="1"/>
</dbReference>
<dbReference type="InterPro" id="IPR002347">
    <property type="entry name" value="SDR_fam"/>
</dbReference>
<evidence type="ECO:0000313" key="3">
    <source>
        <dbReference type="EMBL" id="MFC0046864.1"/>
    </source>
</evidence>
<keyword evidence="2" id="KW-0560">Oxidoreductase</keyword>
<dbReference type="Gene3D" id="3.40.50.720">
    <property type="entry name" value="NAD(P)-binding Rossmann-like Domain"/>
    <property type="match status" value="1"/>
</dbReference>
<dbReference type="InterPro" id="IPR020904">
    <property type="entry name" value="Sc_DH/Rdtase_CS"/>
</dbReference>
<evidence type="ECO:0000313" key="4">
    <source>
        <dbReference type="Proteomes" id="UP001589813"/>
    </source>
</evidence>
<dbReference type="RefSeq" id="WP_377239499.1">
    <property type="nucleotide sequence ID" value="NZ_JBHLXP010000001.1"/>
</dbReference>
<comment type="similarity">
    <text evidence="1">Belongs to the short-chain dehydrogenases/reductases (SDR) family.</text>
</comment>
<dbReference type="InterPro" id="IPR036291">
    <property type="entry name" value="NAD(P)-bd_dom_sf"/>
</dbReference>
<dbReference type="PANTHER" id="PTHR42760">
    <property type="entry name" value="SHORT-CHAIN DEHYDROGENASES/REDUCTASES FAMILY MEMBER"/>
    <property type="match status" value="1"/>
</dbReference>
<organism evidence="3 4">
    <name type="scientific">Rheinheimera tilapiae</name>
    <dbReference type="NCBI Taxonomy" id="875043"/>
    <lineage>
        <taxon>Bacteria</taxon>
        <taxon>Pseudomonadati</taxon>
        <taxon>Pseudomonadota</taxon>
        <taxon>Gammaproteobacteria</taxon>
        <taxon>Chromatiales</taxon>
        <taxon>Chromatiaceae</taxon>
        <taxon>Rheinheimera</taxon>
    </lineage>
</organism>
<dbReference type="PRINTS" id="PR00081">
    <property type="entry name" value="GDHRDH"/>
</dbReference>
<accession>A0ABV6B7L2</accession>
<comment type="caution">
    <text evidence="3">The sequence shown here is derived from an EMBL/GenBank/DDBJ whole genome shotgun (WGS) entry which is preliminary data.</text>
</comment>
<protein>
    <submittedName>
        <fullName evidence="3">SDR family oxidoreductase</fullName>
    </submittedName>
</protein>
<dbReference type="EMBL" id="JBHLXP010000001">
    <property type="protein sequence ID" value="MFC0046864.1"/>
    <property type="molecule type" value="Genomic_DNA"/>
</dbReference>
<reference evidence="3 4" key="1">
    <citation type="submission" date="2024-09" db="EMBL/GenBank/DDBJ databases">
        <authorList>
            <person name="Sun Q."/>
            <person name="Mori K."/>
        </authorList>
    </citation>
    <scope>NUCLEOTIDE SEQUENCE [LARGE SCALE GENOMIC DNA]</scope>
    <source>
        <strain evidence="3 4">KCTC 23315</strain>
    </source>
</reference>
<evidence type="ECO:0000256" key="1">
    <source>
        <dbReference type="ARBA" id="ARBA00006484"/>
    </source>
</evidence>
<name>A0ABV6B7L2_9GAMM</name>
<dbReference type="Pfam" id="PF13561">
    <property type="entry name" value="adh_short_C2"/>
    <property type="match status" value="1"/>
</dbReference>